<dbReference type="InterPro" id="IPR001810">
    <property type="entry name" value="F-box_dom"/>
</dbReference>
<dbReference type="SUPFAM" id="SSF81383">
    <property type="entry name" value="F-box domain"/>
    <property type="match status" value="1"/>
</dbReference>
<organism evidence="2">
    <name type="scientific">Pithovirus LCPAC401</name>
    <dbReference type="NCBI Taxonomy" id="2506595"/>
    <lineage>
        <taxon>Viruses</taxon>
        <taxon>Pithoviruses</taxon>
    </lineage>
</organism>
<protein>
    <submittedName>
        <fullName evidence="2">F-box domain protein</fullName>
    </submittedName>
</protein>
<proteinExistence type="predicted"/>
<evidence type="ECO:0000259" key="1">
    <source>
        <dbReference type="Pfam" id="PF00646"/>
    </source>
</evidence>
<dbReference type="Gene3D" id="1.20.1280.50">
    <property type="match status" value="1"/>
</dbReference>
<dbReference type="Pfam" id="PF00646">
    <property type="entry name" value="F-box"/>
    <property type="match status" value="1"/>
</dbReference>
<name>A0A481ZAN9_9VIRU</name>
<feature type="domain" description="F-box" evidence="1">
    <location>
        <begin position="18"/>
        <end position="59"/>
    </location>
</feature>
<evidence type="ECO:0000313" key="2">
    <source>
        <dbReference type="EMBL" id="QBK92412.1"/>
    </source>
</evidence>
<accession>A0A481ZAN9</accession>
<dbReference type="EMBL" id="MK500577">
    <property type="protein sequence ID" value="QBK92412.1"/>
    <property type="molecule type" value="Genomic_DNA"/>
</dbReference>
<sequence>MSDVTAILRKLRLSRNNLNDLSSDEITYIFKNLTVKEISTLCGISNKFNSICKRESLWRLKILNDYGISESLRGKTWRDSARLFSISDMIDMGKEWVNGMTYKELLDEADSRGKESLLYLYHIKNEHFKETLGIRKGARWFYINRSDIEEKLFDEDNIKTTGEQRVKIANIMTREFGVIAAAIAMRYYSYPNLPYSRVTDEDEYPDYANYTGNVSKSTKVFDVVIDELFNYMPYIMEFSHDSDQWTLYGAIYPETHH</sequence>
<gene>
    <name evidence="2" type="ORF">LCPAC401_00500</name>
</gene>
<dbReference type="InterPro" id="IPR036047">
    <property type="entry name" value="F-box-like_dom_sf"/>
</dbReference>
<reference evidence="2" key="1">
    <citation type="journal article" date="2019" name="MBio">
        <title>Virus Genomes from Deep Sea Sediments Expand the Ocean Megavirome and Support Independent Origins of Viral Gigantism.</title>
        <authorList>
            <person name="Backstrom D."/>
            <person name="Yutin N."/>
            <person name="Jorgensen S.L."/>
            <person name="Dharamshi J."/>
            <person name="Homa F."/>
            <person name="Zaremba-Niedwiedzka K."/>
            <person name="Spang A."/>
            <person name="Wolf Y.I."/>
            <person name="Koonin E.V."/>
            <person name="Ettema T.J."/>
        </authorList>
    </citation>
    <scope>NUCLEOTIDE SEQUENCE</scope>
</reference>